<reference evidence="2 3" key="1">
    <citation type="submission" date="2014-12" db="EMBL/GenBank/DDBJ databases">
        <title>Complete genome sequence of Streptomyces vietnamensis strain GIMV4.0001, a genetic manipulable producer of the benzoisochromanequinone antibiotic granaticin.</title>
        <authorList>
            <person name="Deng M.R."/>
            <person name="Guo J."/>
            <person name="Ma L.Y."/>
            <person name="Feng G.D."/>
            <person name="Mo C.Y."/>
            <person name="Zhu H.H."/>
        </authorList>
    </citation>
    <scope>NUCLEOTIDE SEQUENCE [LARGE SCALE GENOMIC DNA]</scope>
    <source>
        <strain evidence="3">GIMV4.0001</strain>
    </source>
</reference>
<gene>
    <name evidence="2" type="ORF">SVTN_35250</name>
</gene>
<evidence type="ECO:0000313" key="2">
    <source>
        <dbReference type="EMBL" id="AJF68801.1"/>
    </source>
</evidence>
<protein>
    <submittedName>
        <fullName evidence="2">Uncharacterized protein</fullName>
    </submittedName>
</protein>
<dbReference type="HOGENOM" id="CLU_1146705_0_0_11"/>
<evidence type="ECO:0000313" key="3">
    <source>
        <dbReference type="Proteomes" id="UP000031774"/>
    </source>
</evidence>
<accession>A0A0B5I894</accession>
<feature type="compositionally biased region" description="Polar residues" evidence="1">
    <location>
        <begin position="56"/>
        <end position="71"/>
    </location>
</feature>
<dbReference type="Proteomes" id="UP000031774">
    <property type="component" value="Chromosome"/>
</dbReference>
<evidence type="ECO:0000256" key="1">
    <source>
        <dbReference type="SAM" id="MobiDB-lite"/>
    </source>
</evidence>
<feature type="region of interest" description="Disordered" evidence="1">
    <location>
        <begin position="38"/>
        <end position="80"/>
    </location>
</feature>
<proteinExistence type="predicted"/>
<name>A0A0B5I894_9ACTN</name>
<keyword evidence="3" id="KW-1185">Reference proteome</keyword>
<organism evidence="2 3">
    <name type="scientific">Streptomyces vietnamensis</name>
    <dbReference type="NCBI Taxonomy" id="362257"/>
    <lineage>
        <taxon>Bacteria</taxon>
        <taxon>Bacillati</taxon>
        <taxon>Actinomycetota</taxon>
        <taxon>Actinomycetes</taxon>
        <taxon>Kitasatosporales</taxon>
        <taxon>Streptomycetaceae</taxon>
        <taxon>Streptomyces</taxon>
    </lineage>
</organism>
<dbReference type="AlphaFoldDB" id="A0A0B5I894"/>
<dbReference type="EMBL" id="CP010407">
    <property type="protein sequence ID" value="AJF68801.1"/>
    <property type="molecule type" value="Genomic_DNA"/>
</dbReference>
<dbReference type="KEGG" id="svt:SVTN_35250"/>
<sequence length="261" mass="27342">MITPIMINIAHSRGYQHVNRVRAVVAAVVLASAVAGCGSGGPADATRPADKPTAAKPSNGQAEAKNPSSGQAEAEKLAADPGTRYTTVAVPTMEGLVCDEGDGGFHFGSDLDMSVTGDDGLKEIEGDGQDVADEVSCFGSPRNVLRKGTMSASAPTFTARTHLYEDVPDPTASLNRIFDASMDLAKDYGRNLTGAPKTVTSSSLVVKCRQNVTDTFPMTTCLWANYGAAGVLDFFPFDDQYVPVDSAARLTQDFVAGALKK</sequence>